<protein>
    <submittedName>
        <fullName evidence="2">Uncharacterized protein</fullName>
    </submittedName>
</protein>
<feature type="region of interest" description="Disordered" evidence="1">
    <location>
        <begin position="169"/>
        <end position="190"/>
    </location>
</feature>
<dbReference type="Proteomes" id="UP000250235">
    <property type="component" value="Unassembled WGS sequence"/>
</dbReference>
<name>A0A2Z7DH24_9LAMI</name>
<dbReference type="AlphaFoldDB" id="A0A2Z7DH24"/>
<evidence type="ECO:0000313" key="2">
    <source>
        <dbReference type="EMBL" id="KZV56678.1"/>
    </source>
</evidence>
<sequence>MKSQRWISSFGPGPVGPPDEGVSDLVVDRIGDNLPQSTEKSRILVIPVGARHKCQQVVALVMVAAGSRRAIVRVIEEATHVWFEEPVADEKRRRLIKWKRCVSIATGNLLSAGGAVGIRITPPGESVEERKTWPGDDQYDRNKHKAMTFIGRLGLLPCWQLVPGSDRFRKENGTSREAAAAAHGGGGGGL</sequence>
<accession>A0A2Z7DH24</accession>
<gene>
    <name evidence="2" type="ORF">F511_33763</name>
</gene>
<dbReference type="EMBL" id="KQ987872">
    <property type="protein sequence ID" value="KZV56678.1"/>
    <property type="molecule type" value="Genomic_DNA"/>
</dbReference>
<evidence type="ECO:0000256" key="1">
    <source>
        <dbReference type="SAM" id="MobiDB-lite"/>
    </source>
</evidence>
<evidence type="ECO:0000313" key="3">
    <source>
        <dbReference type="Proteomes" id="UP000250235"/>
    </source>
</evidence>
<organism evidence="2 3">
    <name type="scientific">Dorcoceras hygrometricum</name>
    <dbReference type="NCBI Taxonomy" id="472368"/>
    <lineage>
        <taxon>Eukaryota</taxon>
        <taxon>Viridiplantae</taxon>
        <taxon>Streptophyta</taxon>
        <taxon>Embryophyta</taxon>
        <taxon>Tracheophyta</taxon>
        <taxon>Spermatophyta</taxon>
        <taxon>Magnoliopsida</taxon>
        <taxon>eudicotyledons</taxon>
        <taxon>Gunneridae</taxon>
        <taxon>Pentapetalae</taxon>
        <taxon>asterids</taxon>
        <taxon>lamiids</taxon>
        <taxon>Lamiales</taxon>
        <taxon>Gesneriaceae</taxon>
        <taxon>Didymocarpoideae</taxon>
        <taxon>Trichosporeae</taxon>
        <taxon>Loxocarpinae</taxon>
        <taxon>Dorcoceras</taxon>
    </lineage>
</organism>
<proteinExistence type="predicted"/>
<reference evidence="2 3" key="1">
    <citation type="journal article" date="2015" name="Proc. Natl. Acad. Sci. U.S.A.">
        <title>The resurrection genome of Boea hygrometrica: A blueprint for survival of dehydration.</title>
        <authorList>
            <person name="Xiao L."/>
            <person name="Yang G."/>
            <person name="Zhang L."/>
            <person name="Yang X."/>
            <person name="Zhao S."/>
            <person name="Ji Z."/>
            <person name="Zhou Q."/>
            <person name="Hu M."/>
            <person name="Wang Y."/>
            <person name="Chen M."/>
            <person name="Xu Y."/>
            <person name="Jin H."/>
            <person name="Xiao X."/>
            <person name="Hu G."/>
            <person name="Bao F."/>
            <person name="Hu Y."/>
            <person name="Wan P."/>
            <person name="Li L."/>
            <person name="Deng X."/>
            <person name="Kuang T."/>
            <person name="Xiang C."/>
            <person name="Zhu J.K."/>
            <person name="Oliver M.J."/>
            <person name="He Y."/>
        </authorList>
    </citation>
    <scope>NUCLEOTIDE SEQUENCE [LARGE SCALE GENOMIC DNA]</scope>
    <source>
        <strain evidence="3">cv. XS01</strain>
    </source>
</reference>
<feature type="region of interest" description="Disordered" evidence="1">
    <location>
        <begin position="1"/>
        <end position="22"/>
    </location>
</feature>
<keyword evidence="3" id="KW-1185">Reference proteome</keyword>